<evidence type="ECO:0000256" key="1">
    <source>
        <dbReference type="RuleBase" id="RU000628"/>
    </source>
</evidence>
<dbReference type="PANTHER" id="PTHR33076">
    <property type="entry name" value="NON-SPECIFIC LIPID-TRANSFER PROTEIN 2-RELATED"/>
    <property type="match status" value="1"/>
</dbReference>
<dbReference type="Pfam" id="PF00234">
    <property type="entry name" value="Tryp_alpha_amyl"/>
    <property type="match status" value="1"/>
</dbReference>
<dbReference type="PRINTS" id="PR00382">
    <property type="entry name" value="LIPIDTRNSFER"/>
</dbReference>
<dbReference type="Gene3D" id="1.10.110.10">
    <property type="entry name" value="Plant lipid-transfer and hydrophobic proteins"/>
    <property type="match status" value="1"/>
</dbReference>
<feature type="chain" id="PRO_5032465050" description="Non-specific lipid-transfer protein" evidence="2">
    <location>
        <begin position="30"/>
        <end position="120"/>
    </location>
</feature>
<keyword evidence="1" id="KW-0446">Lipid-binding</keyword>
<dbReference type="GO" id="GO:0008289">
    <property type="term" value="F:lipid binding"/>
    <property type="evidence" value="ECO:0007669"/>
    <property type="project" value="UniProtKB-KW"/>
</dbReference>
<comment type="similarity">
    <text evidence="1">Belongs to the plant LTP family.</text>
</comment>
<dbReference type="SUPFAM" id="SSF47699">
    <property type="entry name" value="Bifunctional inhibitor/lipid-transfer protein/seed storage 2S albumin"/>
    <property type="match status" value="1"/>
</dbReference>
<feature type="signal peptide" evidence="2">
    <location>
        <begin position="1"/>
        <end position="29"/>
    </location>
</feature>
<dbReference type="Proteomes" id="UP000607653">
    <property type="component" value="Unassembled WGS sequence"/>
</dbReference>
<sequence length="120" mass="12272">MAKRMGCSVWVLSLSCLVVAALIVSPATGLSCGDAVSALIPCGSYLVGAGAPQPSSQCCASARSLNKLAATPASRQQLCECFKSTGPSFGVKTDRAKQLPALCKLNLNIAISPDVNCKNV</sequence>
<dbReference type="InterPro" id="IPR036312">
    <property type="entry name" value="Bifun_inhib/LTP/seed_sf"/>
</dbReference>
<organism evidence="4 5">
    <name type="scientific">Nelumbo nucifera</name>
    <name type="common">Sacred lotus</name>
    <dbReference type="NCBI Taxonomy" id="4432"/>
    <lineage>
        <taxon>Eukaryota</taxon>
        <taxon>Viridiplantae</taxon>
        <taxon>Streptophyta</taxon>
        <taxon>Embryophyta</taxon>
        <taxon>Tracheophyta</taxon>
        <taxon>Spermatophyta</taxon>
        <taxon>Magnoliopsida</taxon>
        <taxon>Proteales</taxon>
        <taxon>Nelumbonaceae</taxon>
        <taxon>Nelumbo</taxon>
    </lineage>
</organism>
<dbReference type="SMART" id="SM00499">
    <property type="entry name" value="AAI"/>
    <property type="match status" value="1"/>
</dbReference>
<comment type="function">
    <text evidence="1">Plant non-specific lipid-transfer proteins transfer phospholipids as well as galactolipids across membranes. May play a role in wax or cutin deposition in the cell walls of expanding epidermal cells and certain secretory tissues.</text>
</comment>
<keyword evidence="5" id="KW-1185">Reference proteome</keyword>
<reference evidence="4 5" key="1">
    <citation type="journal article" date="2020" name="Mol. Biol. Evol.">
        <title>Distinct Expression and Methylation Patterns for Genes with Different Fates following a Single Whole-Genome Duplication in Flowering Plants.</title>
        <authorList>
            <person name="Shi T."/>
            <person name="Rahmani R.S."/>
            <person name="Gugger P.F."/>
            <person name="Wang M."/>
            <person name="Li H."/>
            <person name="Zhang Y."/>
            <person name="Li Z."/>
            <person name="Wang Q."/>
            <person name="Van de Peer Y."/>
            <person name="Marchal K."/>
            <person name="Chen J."/>
        </authorList>
    </citation>
    <scope>NUCLEOTIDE SEQUENCE [LARGE SCALE GENOMIC DNA]</scope>
    <source>
        <tissue evidence="4">Leaf</tissue>
    </source>
</reference>
<evidence type="ECO:0000259" key="3">
    <source>
        <dbReference type="SMART" id="SM00499"/>
    </source>
</evidence>
<dbReference type="EMBL" id="DUZY01000001">
    <property type="protein sequence ID" value="DAD23507.1"/>
    <property type="molecule type" value="Genomic_DNA"/>
</dbReference>
<keyword evidence="1" id="KW-0813">Transport</keyword>
<name>A0A822XT48_NELNU</name>
<feature type="domain" description="Bifunctional inhibitor/plant lipid transfer protein/seed storage helical" evidence="3">
    <location>
        <begin position="32"/>
        <end position="117"/>
    </location>
</feature>
<proteinExistence type="inferred from homology"/>
<dbReference type="InterPro" id="IPR016140">
    <property type="entry name" value="Bifunc_inhib/LTP/seed_store"/>
</dbReference>
<dbReference type="PROSITE" id="PS00597">
    <property type="entry name" value="PLANT_LTP"/>
    <property type="match status" value="1"/>
</dbReference>
<accession>A0A822XT48</accession>
<dbReference type="PROSITE" id="PS51257">
    <property type="entry name" value="PROKAR_LIPOPROTEIN"/>
    <property type="match status" value="1"/>
</dbReference>
<dbReference type="CDD" id="cd01960">
    <property type="entry name" value="nsLTP1"/>
    <property type="match status" value="1"/>
</dbReference>
<evidence type="ECO:0000313" key="5">
    <source>
        <dbReference type="Proteomes" id="UP000607653"/>
    </source>
</evidence>
<comment type="caution">
    <text evidence="4">The sequence shown here is derived from an EMBL/GenBank/DDBJ whole genome shotgun (WGS) entry which is preliminary data.</text>
</comment>
<keyword evidence="2" id="KW-0732">Signal</keyword>
<dbReference type="GO" id="GO:0006869">
    <property type="term" value="P:lipid transport"/>
    <property type="evidence" value="ECO:0007669"/>
    <property type="project" value="InterPro"/>
</dbReference>
<evidence type="ECO:0000256" key="2">
    <source>
        <dbReference type="SAM" id="SignalP"/>
    </source>
</evidence>
<evidence type="ECO:0000313" key="4">
    <source>
        <dbReference type="EMBL" id="DAD23507.1"/>
    </source>
</evidence>
<dbReference type="AlphaFoldDB" id="A0A822XT48"/>
<gene>
    <name evidence="4" type="ORF">HUJ06_024970</name>
</gene>
<protein>
    <recommendedName>
        <fullName evidence="1">Non-specific lipid-transfer protein</fullName>
    </recommendedName>
</protein>
<dbReference type="InterPro" id="IPR000528">
    <property type="entry name" value="Plant_nsLTP"/>
</dbReference>